<dbReference type="STRING" id="336566.ABB30_03795"/>
<evidence type="ECO:0000313" key="1">
    <source>
        <dbReference type="EMBL" id="KRG78488.1"/>
    </source>
</evidence>
<comment type="caution">
    <text evidence="1">The sequence shown here is derived from an EMBL/GenBank/DDBJ whole genome shotgun (WGS) entry which is preliminary data.</text>
</comment>
<protein>
    <submittedName>
        <fullName evidence="1">Uncharacterized protein</fullName>
    </submittedName>
</protein>
<dbReference type="AlphaFoldDB" id="A0A0R0DLH8"/>
<organism evidence="1 2">
    <name type="scientific">Stenotrophomonas ginsengisoli</name>
    <dbReference type="NCBI Taxonomy" id="336566"/>
    <lineage>
        <taxon>Bacteria</taxon>
        <taxon>Pseudomonadati</taxon>
        <taxon>Pseudomonadota</taxon>
        <taxon>Gammaproteobacteria</taxon>
        <taxon>Lysobacterales</taxon>
        <taxon>Lysobacteraceae</taxon>
        <taxon>Stenotrophomonas</taxon>
    </lineage>
</organism>
<reference evidence="1 2" key="1">
    <citation type="submission" date="2015-05" db="EMBL/GenBank/DDBJ databases">
        <title>Genome sequencing and analysis of members of genus Stenotrophomonas.</title>
        <authorList>
            <person name="Patil P.P."/>
            <person name="Midha S."/>
            <person name="Patil P.B."/>
        </authorList>
    </citation>
    <scope>NUCLEOTIDE SEQUENCE [LARGE SCALE GENOMIC DNA]</scope>
    <source>
        <strain evidence="1 2">DSM 24757</strain>
    </source>
</reference>
<name>A0A0R0DLH8_9GAMM</name>
<dbReference type="EMBL" id="LDJM01000010">
    <property type="protein sequence ID" value="KRG78488.1"/>
    <property type="molecule type" value="Genomic_DNA"/>
</dbReference>
<proteinExistence type="predicted"/>
<dbReference type="PATRIC" id="fig|336566.3.peg.92"/>
<sequence>MPSAMAGDCVSVPERERFLALDEDAFDQDMQGGWRAVASEPHCQEAAADLIRDWRIRHQSTASILFWHEGQIRASLEDREAAVALFKQSYKPASPGTTAWNAYVDASIAFLTRDKPALLRARENLRQVNPPPEYEIKEGRVEIEMSDGRRHSIRWPPNIDVVDGLVNCVDASYDTAYGSTCRAGPPGTP</sequence>
<accession>A0A0R0DLH8</accession>
<keyword evidence="2" id="KW-1185">Reference proteome</keyword>
<evidence type="ECO:0000313" key="2">
    <source>
        <dbReference type="Proteomes" id="UP000050956"/>
    </source>
</evidence>
<dbReference type="Proteomes" id="UP000050956">
    <property type="component" value="Unassembled WGS sequence"/>
</dbReference>
<gene>
    <name evidence="1" type="ORF">ABB30_03795</name>
</gene>